<dbReference type="EMBL" id="JALLPJ020001151">
    <property type="protein sequence ID" value="KAL3775505.1"/>
    <property type="molecule type" value="Genomic_DNA"/>
</dbReference>
<feature type="compositionally biased region" description="Low complexity" evidence="1">
    <location>
        <begin position="9"/>
        <end position="18"/>
    </location>
</feature>
<reference evidence="2 3" key="1">
    <citation type="submission" date="2024-10" db="EMBL/GenBank/DDBJ databases">
        <title>Updated reference genomes for cyclostephanoid diatoms.</title>
        <authorList>
            <person name="Roberts W.R."/>
            <person name="Alverson A.J."/>
        </authorList>
    </citation>
    <scope>NUCLEOTIDE SEQUENCE [LARGE SCALE GENOMIC DNA]</scope>
    <source>
        <strain evidence="2 3">AJA010-31</strain>
    </source>
</reference>
<evidence type="ECO:0000313" key="3">
    <source>
        <dbReference type="Proteomes" id="UP001530400"/>
    </source>
</evidence>
<dbReference type="AlphaFoldDB" id="A0ABD3NHX6"/>
<gene>
    <name evidence="2" type="ORF">ACHAWO_003037</name>
</gene>
<feature type="compositionally biased region" description="Basic and acidic residues" evidence="1">
    <location>
        <begin position="132"/>
        <end position="141"/>
    </location>
</feature>
<accession>A0ABD3NHX6</accession>
<feature type="region of interest" description="Disordered" evidence="1">
    <location>
        <begin position="68"/>
        <end position="173"/>
    </location>
</feature>
<feature type="compositionally biased region" description="Polar residues" evidence="1">
    <location>
        <begin position="113"/>
        <end position="131"/>
    </location>
</feature>
<feature type="compositionally biased region" description="Polar residues" evidence="1">
    <location>
        <begin position="25"/>
        <end position="35"/>
    </location>
</feature>
<feature type="region of interest" description="Disordered" evidence="1">
    <location>
        <begin position="258"/>
        <end position="290"/>
    </location>
</feature>
<proteinExistence type="predicted"/>
<feature type="compositionally biased region" description="Polar residues" evidence="1">
    <location>
        <begin position="82"/>
        <end position="91"/>
    </location>
</feature>
<evidence type="ECO:0000256" key="1">
    <source>
        <dbReference type="SAM" id="MobiDB-lite"/>
    </source>
</evidence>
<keyword evidence="3" id="KW-1185">Reference proteome</keyword>
<organism evidence="2 3">
    <name type="scientific">Cyclotella atomus</name>
    <dbReference type="NCBI Taxonomy" id="382360"/>
    <lineage>
        <taxon>Eukaryota</taxon>
        <taxon>Sar</taxon>
        <taxon>Stramenopiles</taxon>
        <taxon>Ochrophyta</taxon>
        <taxon>Bacillariophyta</taxon>
        <taxon>Coscinodiscophyceae</taxon>
        <taxon>Thalassiosirophycidae</taxon>
        <taxon>Stephanodiscales</taxon>
        <taxon>Stephanodiscaceae</taxon>
        <taxon>Cyclotella</taxon>
    </lineage>
</organism>
<feature type="compositionally biased region" description="Basic and acidic residues" evidence="1">
    <location>
        <begin position="36"/>
        <end position="47"/>
    </location>
</feature>
<evidence type="ECO:0000313" key="2">
    <source>
        <dbReference type="EMBL" id="KAL3775505.1"/>
    </source>
</evidence>
<feature type="region of interest" description="Disordered" evidence="1">
    <location>
        <begin position="1"/>
        <end position="47"/>
    </location>
</feature>
<sequence length="290" mass="32346">MRYRIPIMAKTTPSATKASAKRPTIKTTATKSKYSGKNDRFTSEQRRRINEYKESLKTIDVKSPSLKKLGTLTSSRRHLKPASTQIASDSMQGVPATTRAGKDPPVAPHTRSRLFSTASSNQRSRNLSACKSENKERRDPRNCIPVPKEPMKDPPTEDEAEVTENKSPKNVTTNITSTDAETAAATFSEALYSQWNVLRRGLQALGLVRNDANTDVTGEVDDETFYDALEENSPIQRKNLVEDVSDEDEEICQIRRASLHNTPNRGDPWMHPVGSPPIEVSPRRFAKPDP</sequence>
<name>A0ABD3NHX6_9STRA</name>
<comment type="caution">
    <text evidence="2">The sequence shown here is derived from an EMBL/GenBank/DDBJ whole genome shotgun (WGS) entry which is preliminary data.</text>
</comment>
<dbReference type="Proteomes" id="UP001530400">
    <property type="component" value="Unassembled WGS sequence"/>
</dbReference>
<protein>
    <submittedName>
        <fullName evidence="2">Uncharacterized protein</fullName>
    </submittedName>
</protein>